<reference evidence="1 2" key="1">
    <citation type="journal article" date="2018" name="Front. Plant Sci.">
        <title>Red Clover (Trifolium pratense) and Zigzag Clover (T. medium) - A Picture of Genomic Similarities and Differences.</title>
        <authorList>
            <person name="Dluhosova J."/>
            <person name="Istvanek J."/>
            <person name="Nedelnik J."/>
            <person name="Repkova J."/>
        </authorList>
    </citation>
    <scope>NUCLEOTIDE SEQUENCE [LARGE SCALE GENOMIC DNA]</scope>
    <source>
        <strain evidence="2">cv. 10/8</strain>
        <tissue evidence="1">Leaf</tissue>
    </source>
</reference>
<keyword evidence="2" id="KW-1185">Reference proteome</keyword>
<evidence type="ECO:0000313" key="2">
    <source>
        <dbReference type="Proteomes" id="UP000265520"/>
    </source>
</evidence>
<evidence type="ECO:0000313" key="1">
    <source>
        <dbReference type="EMBL" id="MCH81061.1"/>
    </source>
</evidence>
<feature type="non-terminal residue" evidence="1">
    <location>
        <position position="1"/>
    </location>
</feature>
<comment type="caution">
    <text evidence="1">The sequence shown here is derived from an EMBL/GenBank/DDBJ whole genome shotgun (WGS) entry which is preliminary data.</text>
</comment>
<name>A0A392M1A3_9FABA</name>
<dbReference type="AlphaFoldDB" id="A0A392M1A3"/>
<dbReference type="Proteomes" id="UP000265520">
    <property type="component" value="Unassembled WGS sequence"/>
</dbReference>
<accession>A0A392M1A3</accession>
<dbReference type="EMBL" id="LXQA010001831">
    <property type="protein sequence ID" value="MCH81061.1"/>
    <property type="molecule type" value="Genomic_DNA"/>
</dbReference>
<proteinExistence type="predicted"/>
<gene>
    <name evidence="1" type="ORF">A2U01_0001840</name>
</gene>
<protein>
    <submittedName>
        <fullName evidence="1">Dymeclin-like</fullName>
    </submittedName>
</protein>
<sequence>SYLVSSSGEGSRNPIADSSLHLLLVLTHFHECAVSGDYSAIENNKSSASDSLLKENDPDVEGNAHSGRHIKLPFASLFDTLGT</sequence>
<organism evidence="1 2">
    <name type="scientific">Trifolium medium</name>
    <dbReference type="NCBI Taxonomy" id="97028"/>
    <lineage>
        <taxon>Eukaryota</taxon>
        <taxon>Viridiplantae</taxon>
        <taxon>Streptophyta</taxon>
        <taxon>Embryophyta</taxon>
        <taxon>Tracheophyta</taxon>
        <taxon>Spermatophyta</taxon>
        <taxon>Magnoliopsida</taxon>
        <taxon>eudicotyledons</taxon>
        <taxon>Gunneridae</taxon>
        <taxon>Pentapetalae</taxon>
        <taxon>rosids</taxon>
        <taxon>fabids</taxon>
        <taxon>Fabales</taxon>
        <taxon>Fabaceae</taxon>
        <taxon>Papilionoideae</taxon>
        <taxon>50 kb inversion clade</taxon>
        <taxon>NPAAA clade</taxon>
        <taxon>Hologalegina</taxon>
        <taxon>IRL clade</taxon>
        <taxon>Trifolieae</taxon>
        <taxon>Trifolium</taxon>
    </lineage>
</organism>